<dbReference type="HAMAP" id="MF_00197">
    <property type="entry name" value="DAP_epimerase"/>
    <property type="match status" value="1"/>
</dbReference>
<dbReference type="AlphaFoldDB" id="A0A0F8W8Q3"/>
<dbReference type="GO" id="GO:0005829">
    <property type="term" value="C:cytosol"/>
    <property type="evidence" value="ECO:0007669"/>
    <property type="project" value="TreeGrafter"/>
</dbReference>
<evidence type="ECO:0000256" key="1">
    <source>
        <dbReference type="ARBA" id="ARBA00010219"/>
    </source>
</evidence>
<dbReference type="InterPro" id="IPR001653">
    <property type="entry name" value="DAP_epimerase_DapF"/>
</dbReference>
<evidence type="ECO:0000256" key="2">
    <source>
        <dbReference type="ARBA" id="ARBA00023235"/>
    </source>
</evidence>
<proteinExistence type="inferred from homology"/>
<dbReference type="SUPFAM" id="SSF54506">
    <property type="entry name" value="Diaminopimelate epimerase-like"/>
    <property type="match status" value="1"/>
</dbReference>
<dbReference type="NCBIfam" id="TIGR00652">
    <property type="entry name" value="DapF"/>
    <property type="match status" value="1"/>
</dbReference>
<reference evidence="3" key="1">
    <citation type="journal article" date="2015" name="Nature">
        <title>Complex archaea that bridge the gap between prokaryotes and eukaryotes.</title>
        <authorList>
            <person name="Spang A."/>
            <person name="Saw J.H."/>
            <person name="Jorgensen S.L."/>
            <person name="Zaremba-Niedzwiedzka K."/>
            <person name="Martijn J."/>
            <person name="Lind A.E."/>
            <person name="van Eijk R."/>
            <person name="Schleper C."/>
            <person name="Guy L."/>
            <person name="Ettema T.J."/>
        </authorList>
    </citation>
    <scope>NUCLEOTIDE SEQUENCE</scope>
</reference>
<protein>
    <recommendedName>
        <fullName evidence="4">Diaminopimelate epimerase</fullName>
    </recommendedName>
</protein>
<dbReference type="Pfam" id="PF01678">
    <property type="entry name" value="DAP_epimerase"/>
    <property type="match status" value="2"/>
</dbReference>
<dbReference type="PANTHER" id="PTHR31689">
    <property type="entry name" value="DIAMINOPIMELATE EPIMERASE, CHLOROPLASTIC"/>
    <property type="match status" value="1"/>
</dbReference>
<evidence type="ECO:0000313" key="3">
    <source>
        <dbReference type="EMBL" id="KKK52993.1"/>
    </source>
</evidence>
<dbReference type="EMBL" id="LAZR01066733">
    <property type="protein sequence ID" value="KKK52993.1"/>
    <property type="molecule type" value="Genomic_DNA"/>
</dbReference>
<accession>A0A0F8W8Q3</accession>
<dbReference type="GO" id="GO:0008837">
    <property type="term" value="F:diaminopimelate epimerase activity"/>
    <property type="evidence" value="ECO:0007669"/>
    <property type="project" value="InterPro"/>
</dbReference>
<dbReference type="PANTHER" id="PTHR31689:SF0">
    <property type="entry name" value="DIAMINOPIMELATE EPIMERASE"/>
    <property type="match status" value="1"/>
</dbReference>
<gene>
    <name evidence="3" type="ORF">LCGC14_3099250</name>
</gene>
<name>A0A0F8W8Q3_9ZZZZ</name>
<dbReference type="GO" id="GO:0009089">
    <property type="term" value="P:lysine biosynthetic process via diaminopimelate"/>
    <property type="evidence" value="ECO:0007669"/>
    <property type="project" value="InterPro"/>
</dbReference>
<dbReference type="Gene3D" id="3.10.310.10">
    <property type="entry name" value="Diaminopimelate Epimerase, Chain A, domain 1"/>
    <property type="match status" value="2"/>
</dbReference>
<comment type="similarity">
    <text evidence="1">Belongs to the diaminopimelate epimerase family.</text>
</comment>
<comment type="caution">
    <text evidence="3">The sequence shown here is derived from an EMBL/GenBank/DDBJ whole genome shotgun (WGS) entry which is preliminary data.</text>
</comment>
<evidence type="ECO:0008006" key="4">
    <source>
        <dbReference type="Google" id="ProtNLM"/>
    </source>
</evidence>
<keyword evidence="2" id="KW-0413">Isomerase</keyword>
<organism evidence="3">
    <name type="scientific">marine sediment metagenome</name>
    <dbReference type="NCBI Taxonomy" id="412755"/>
    <lineage>
        <taxon>unclassified sequences</taxon>
        <taxon>metagenomes</taxon>
        <taxon>ecological metagenomes</taxon>
    </lineage>
</organism>
<sequence length="285" mass="30465">MKFVKMQGTGNDFLLVEPQGEERDWGPLARAMCDRHYGAGADGLMLVLPSQGADVRMRLFNADGSEAEVSGNGVRCLVKYAVERGLARPRDGRLRVEAASGVLEAEVLGEGERVERVRLSMGAPRFAPQEVPVLTEMGPPIVDMSLDVEGTTLAVTCLSMGNPHAVLLVDGPVEEYPLGDVGPKVEHHRAFPARVNFGVARVLSRDRMEVRVWERGVGETLACGTGSSAAMVAAHLKGLVGDRVDITQPGGSLTVEWQGRGEVQLTGSAGFVFEGEWPDAATSSE</sequence>